<dbReference type="Gene3D" id="3.30.450.90">
    <property type="match status" value="1"/>
</dbReference>
<gene>
    <name evidence="5" type="ORF">E6H02_06470</name>
</gene>
<dbReference type="Proteomes" id="UP000320393">
    <property type="component" value="Unassembled WGS sequence"/>
</dbReference>
<dbReference type="SUPFAM" id="SSF52540">
    <property type="entry name" value="P-loop containing nucleoside triphosphate hydrolases"/>
    <property type="match status" value="1"/>
</dbReference>
<feature type="domain" description="Bacterial type II secretion system protein E" evidence="4">
    <location>
        <begin position="446"/>
        <end position="460"/>
    </location>
</feature>
<dbReference type="InterPro" id="IPR001482">
    <property type="entry name" value="T2SS/T4SS_dom"/>
</dbReference>
<dbReference type="CDD" id="cd01129">
    <property type="entry name" value="PulE-GspE-like"/>
    <property type="match status" value="1"/>
</dbReference>
<name>A0A537LW79_9BACT</name>
<dbReference type="EMBL" id="VBAM01000205">
    <property type="protein sequence ID" value="TMJ11887.1"/>
    <property type="molecule type" value="Genomic_DNA"/>
</dbReference>
<keyword evidence="3" id="KW-0067">ATP-binding</keyword>
<keyword evidence="2" id="KW-0547">Nucleotide-binding</keyword>
<organism evidence="5 6">
    <name type="scientific">Candidatus Segetimicrobium genomatis</name>
    <dbReference type="NCBI Taxonomy" id="2569760"/>
    <lineage>
        <taxon>Bacteria</taxon>
        <taxon>Bacillati</taxon>
        <taxon>Candidatus Sysuimicrobiota</taxon>
        <taxon>Candidatus Sysuimicrobiia</taxon>
        <taxon>Candidatus Sysuimicrobiales</taxon>
        <taxon>Candidatus Segetimicrobiaceae</taxon>
        <taxon>Candidatus Segetimicrobium</taxon>
    </lineage>
</organism>
<dbReference type="AlphaFoldDB" id="A0A537LW79"/>
<evidence type="ECO:0000259" key="4">
    <source>
        <dbReference type="PROSITE" id="PS00662"/>
    </source>
</evidence>
<evidence type="ECO:0000256" key="1">
    <source>
        <dbReference type="ARBA" id="ARBA00006611"/>
    </source>
</evidence>
<dbReference type="PANTHER" id="PTHR30258:SF3">
    <property type="entry name" value="SLL1921 PROTEIN"/>
    <property type="match status" value="1"/>
</dbReference>
<dbReference type="Pfam" id="PF00437">
    <property type="entry name" value="T2SSE"/>
    <property type="match status" value="1"/>
</dbReference>
<dbReference type="PROSITE" id="PS00662">
    <property type="entry name" value="T2SP_E"/>
    <property type="match status" value="1"/>
</dbReference>
<dbReference type="GO" id="GO:0005886">
    <property type="term" value="C:plasma membrane"/>
    <property type="evidence" value="ECO:0007669"/>
    <property type="project" value="TreeGrafter"/>
</dbReference>
<dbReference type="Pfam" id="PF05157">
    <property type="entry name" value="MshEN"/>
    <property type="match status" value="1"/>
</dbReference>
<dbReference type="FunFam" id="3.40.50.300:FF:000398">
    <property type="entry name" value="Type IV pilus assembly ATPase PilB"/>
    <property type="match status" value="1"/>
</dbReference>
<evidence type="ECO:0000256" key="2">
    <source>
        <dbReference type="ARBA" id="ARBA00022741"/>
    </source>
</evidence>
<comment type="similarity">
    <text evidence="1">Belongs to the GSP E family.</text>
</comment>
<evidence type="ECO:0000256" key="3">
    <source>
        <dbReference type="ARBA" id="ARBA00022840"/>
    </source>
</evidence>
<dbReference type="GO" id="GO:0016887">
    <property type="term" value="F:ATP hydrolysis activity"/>
    <property type="evidence" value="ECO:0007669"/>
    <property type="project" value="TreeGrafter"/>
</dbReference>
<dbReference type="SUPFAM" id="SSF160246">
    <property type="entry name" value="EspE N-terminal domain-like"/>
    <property type="match status" value="1"/>
</dbReference>
<proteinExistence type="inferred from homology"/>
<sequence>MVNATDEPLHRRLLALLDVALKEDEVTASGLATQLSAPVSEVEAELRALVRFGSLTRHASSNGEARYSVSPKRKKIGEMLIAAGHMTKAQLEEALAEQGRTGERLGGILLDRGYVSKELLGNMLAAQHGIPYVNLSTHPIDEQLVRSLPERVIMDHKVVPFARQGTEIQLAMLDPTDIMAVDTVEKYLNGHVRPFLITEADFGQAVTKFFDVTRKVGESLLGVGDELRELDHAAVGVADSYDTSPVVRVVNTIISDAVRIGATDIHIEPEAEKTRIRVRVDGLLIDKAVLPRSVSDGITSRLKVLAGIDIAERIRPQDGRILVTIEGRDYDLRIATMGTAFGERVAMRLLSNRQVMVGLERLGLFPEQQELLQTLLGRQHGMILVTGPTGSGKTTTLYASISYINDRIRNIMTIEDPIEYRLPGITQIPVREKSGITFGVGLRALLRQDPDVVMVGEIRDPETASIAVHAALTGHLVLTTLHTNNAAGALVRLLDMGIEPYLLTSSVLAVVGQRLIRVLCTACKRRQPAREVDLQILGLPIDTPLTLSVGVGCGECAGLGYKGRTGAFEVMVMTDVVRELVLQRKPASAVMDAAVAAGMTTLRGAFIRKVVDGATSIDELQRLMVVEVN</sequence>
<dbReference type="InterPro" id="IPR027417">
    <property type="entry name" value="P-loop_NTPase"/>
</dbReference>
<reference evidence="5 6" key="1">
    <citation type="journal article" date="2019" name="Nat. Microbiol.">
        <title>Mediterranean grassland soil C-N compound turnover is dependent on rainfall and depth, and is mediated by genomically divergent microorganisms.</title>
        <authorList>
            <person name="Diamond S."/>
            <person name="Andeer P.F."/>
            <person name="Li Z."/>
            <person name="Crits-Christoph A."/>
            <person name="Burstein D."/>
            <person name="Anantharaman K."/>
            <person name="Lane K.R."/>
            <person name="Thomas B.C."/>
            <person name="Pan C."/>
            <person name="Northen T.R."/>
            <person name="Banfield J.F."/>
        </authorList>
    </citation>
    <scope>NUCLEOTIDE SEQUENCE [LARGE SCALE GENOMIC DNA]</scope>
    <source>
        <strain evidence="5">NP_5</strain>
    </source>
</reference>
<accession>A0A537LW79</accession>
<protein>
    <submittedName>
        <fullName evidence="5">Type II/IV secretion system protein</fullName>
    </submittedName>
</protein>
<dbReference type="GO" id="GO:0005524">
    <property type="term" value="F:ATP binding"/>
    <property type="evidence" value="ECO:0007669"/>
    <property type="project" value="UniProtKB-KW"/>
</dbReference>
<evidence type="ECO:0000313" key="5">
    <source>
        <dbReference type="EMBL" id="TMJ11887.1"/>
    </source>
</evidence>
<evidence type="ECO:0000313" key="6">
    <source>
        <dbReference type="Proteomes" id="UP000320393"/>
    </source>
</evidence>
<dbReference type="Gene3D" id="3.40.50.300">
    <property type="entry name" value="P-loop containing nucleotide triphosphate hydrolases"/>
    <property type="match status" value="1"/>
</dbReference>
<comment type="caution">
    <text evidence="5">The sequence shown here is derived from an EMBL/GenBank/DDBJ whole genome shotgun (WGS) entry which is preliminary data.</text>
</comment>
<dbReference type="InterPro" id="IPR007831">
    <property type="entry name" value="T2SS_GspE_N"/>
</dbReference>
<dbReference type="Gene3D" id="3.30.300.160">
    <property type="entry name" value="Type II secretion system, protein E, N-terminal domain"/>
    <property type="match status" value="1"/>
</dbReference>
<dbReference type="InterPro" id="IPR037257">
    <property type="entry name" value="T2SS_E_N_sf"/>
</dbReference>
<dbReference type="PANTHER" id="PTHR30258">
    <property type="entry name" value="TYPE II SECRETION SYSTEM PROTEIN GSPE-RELATED"/>
    <property type="match status" value="1"/>
</dbReference>